<dbReference type="Proteomes" id="UP000267251">
    <property type="component" value="Unassembled WGS sequence"/>
</dbReference>
<evidence type="ECO:0000313" key="2">
    <source>
        <dbReference type="EMBL" id="RKP14475.1"/>
    </source>
</evidence>
<reference evidence="3" key="1">
    <citation type="journal article" date="2018" name="Nat. Microbiol.">
        <title>Leveraging single-cell genomics to expand the fungal tree of life.</title>
        <authorList>
            <person name="Ahrendt S.R."/>
            <person name="Quandt C.A."/>
            <person name="Ciobanu D."/>
            <person name="Clum A."/>
            <person name="Salamov A."/>
            <person name="Andreopoulos B."/>
            <person name="Cheng J.F."/>
            <person name="Woyke T."/>
            <person name="Pelin A."/>
            <person name="Henrissat B."/>
            <person name="Reynolds N.K."/>
            <person name="Benny G.L."/>
            <person name="Smith M.E."/>
            <person name="James T.Y."/>
            <person name="Grigoriev I.V."/>
        </authorList>
    </citation>
    <scope>NUCLEOTIDE SEQUENCE [LARGE SCALE GENOMIC DNA]</scope>
</reference>
<dbReference type="EMBL" id="KZ987830">
    <property type="protein sequence ID" value="RKP14475.1"/>
    <property type="molecule type" value="Genomic_DNA"/>
</dbReference>
<organism evidence="2 3">
    <name type="scientific">Piptocephalis cylindrospora</name>
    <dbReference type="NCBI Taxonomy" id="1907219"/>
    <lineage>
        <taxon>Eukaryota</taxon>
        <taxon>Fungi</taxon>
        <taxon>Fungi incertae sedis</taxon>
        <taxon>Zoopagomycota</taxon>
        <taxon>Zoopagomycotina</taxon>
        <taxon>Zoopagomycetes</taxon>
        <taxon>Zoopagales</taxon>
        <taxon>Piptocephalidaceae</taxon>
        <taxon>Piptocephalis</taxon>
    </lineage>
</organism>
<name>A0A4P9Y670_9FUNG</name>
<feature type="region of interest" description="Disordered" evidence="1">
    <location>
        <begin position="167"/>
        <end position="186"/>
    </location>
</feature>
<accession>A0A4P9Y670</accession>
<gene>
    <name evidence="2" type="ORF">BJ684DRAFT_15209</name>
</gene>
<evidence type="ECO:0000256" key="1">
    <source>
        <dbReference type="SAM" id="MobiDB-lite"/>
    </source>
</evidence>
<keyword evidence="3" id="KW-1185">Reference proteome</keyword>
<dbReference type="AlphaFoldDB" id="A0A4P9Y670"/>
<protein>
    <submittedName>
        <fullName evidence="2">Uncharacterized protein</fullName>
    </submittedName>
</protein>
<evidence type="ECO:0000313" key="3">
    <source>
        <dbReference type="Proteomes" id="UP000267251"/>
    </source>
</evidence>
<feature type="compositionally biased region" description="Basic and acidic residues" evidence="1">
    <location>
        <begin position="177"/>
        <end position="186"/>
    </location>
</feature>
<proteinExistence type="predicted"/>
<sequence>MDESIMTNKCLEGKDELELVCREGTSGRGRKEGEGRSMPPSYMQGLAWEPRQKSYPHTGSGVGTLLGAISPLFLSTDISSIKVSHHKRQGRKWALDHWSKRSGKSPLSKQFDTIDPPHTWLSDSVWIIWLLTDGLVSSKVMRRGRAEGDLSVVSYGAVRINGVKKAKVTGKAGSSKNRLENTERDE</sequence>